<evidence type="ECO:0000256" key="2">
    <source>
        <dbReference type="SAM" id="Phobius"/>
    </source>
</evidence>
<feature type="compositionally biased region" description="Low complexity" evidence="1">
    <location>
        <begin position="585"/>
        <end position="599"/>
    </location>
</feature>
<dbReference type="AlphaFoldDB" id="A0A1X6PBG8"/>
<keyword evidence="2" id="KW-0812">Transmembrane</keyword>
<feature type="region of interest" description="Disordered" evidence="1">
    <location>
        <begin position="437"/>
        <end position="459"/>
    </location>
</feature>
<dbReference type="EMBL" id="KV918823">
    <property type="protein sequence ID" value="OSX78003.1"/>
    <property type="molecule type" value="Genomic_DNA"/>
</dbReference>
<evidence type="ECO:0000313" key="4">
    <source>
        <dbReference type="Proteomes" id="UP000218209"/>
    </source>
</evidence>
<gene>
    <name evidence="3" type="ORF">BU14_0126s0042</name>
</gene>
<feature type="transmembrane region" description="Helical" evidence="2">
    <location>
        <begin position="62"/>
        <end position="81"/>
    </location>
</feature>
<feature type="region of interest" description="Disordered" evidence="1">
    <location>
        <begin position="573"/>
        <end position="723"/>
    </location>
</feature>
<keyword evidence="2" id="KW-0472">Membrane</keyword>
<sequence length="765" mass="74024">MAGAPRPLRFLVARWPPPPRVFDLRRVRRPLPPHSAVSAGRGGCFSLWGGRRSAGRPPPQRLLLFVLFLAAAAAVLTLSAVKDKDVLTHDYHKVKDKTAVVRVLGGVHVVSVRVSVAAVLSVGPEGGRAAAAGGPAGAAGVPPAVPPAGGRPLPLVAAAPAHHALLSPVERVARAAALLTRERPRAGALVALETAYVSGVTRAAPSQRLSALLADLTGAQVHAIVDVRLFGSVTAGTLASISVAAFSAAVATGATARVLTLLRGADPWGSAFLGSRWRAQLVADAAAAEAAARCRRRLTEQFADLAARTTMPLYLRASLESHYRGDLEAHAGTGGVVAASSAAARGGSGAASAAATAAAADTLAGGGAAASAAAHPAAAEPPSRHVWGTAAVGADVFASAAADATTAATPGDSAELAVATAAAAAIAAGGGAAEFTAAPPAAARPPPRHVSTPWRGGRRFHFDGRRRDVGGLARRLGRVCGGRNRPHMSASGEGLAEHRASPAAVASAATNPGGSSGLTAACAAAAANSAGGGHTILPATPLAIPPPFPRPGTATVVPDTGFVASAAGSAMDLSSDANPAAGELPAASASPTATVASATRPPPTAGAPAAAPPPRTAASGMDVDDPLAAATAADRQGGSAAAPPPAAAVAPPPAPTGSAPRPSAAATVSAAAGATTPAAAALPPPTARASARGGGAAAANLARRSSSAGGGPGVAKRRTRTTPAGLARALAAAGGSLLRGAASLPPPAGQDVAASVAASAANLTA</sequence>
<evidence type="ECO:0000313" key="3">
    <source>
        <dbReference type="EMBL" id="OSX78003.1"/>
    </source>
</evidence>
<keyword evidence="4" id="KW-1185">Reference proteome</keyword>
<organism evidence="3 4">
    <name type="scientific">Porphyra umbilicalis</name>
    <name type="common">Purple laver</name>
    <name type="synonym">Red alga</name>
    <dbReference type="NCBI Taxonomy" id="2786"/>
    <lineage>
        <taxon>Eukaryota</taxon>
        <taxon>Rhodophyta</taxon>
        <taxon>Bangiophyceae</taxon>
        <taxon>Bangiales</taxon>
        <taxon>Bangiaceae</taxon>
        <taxon>Porphyra</taxon>
    </lineage>
</organism>
<reference evidence="3 4" key="1">
    <citation type="submission" date="2017-03" db="EMBL/GenBank/DDBJ databases">
        <title>WGS assembly of Porphyra umbilicalis.</title>
        <authorList>
            <person name="Brawley S.H."/>
            <person name="Blouin N.A."/>
            <person name="Ficko-Blean E."/>
            <person name="Wheeler G.L."/>
            <person name="Lohr M."/>
            <person name="Goodson H.V."/>
            <person name="Jenkins J.W."/>
            <person name="Blaby-Haas C.E."/>
            <person name="Helliwell K.E."/>
            <person name="Chan C."/>
            <person name="Marriage T."/>
            <person name="Bhattacharya D."/>
            <person name="Klein A.S."/>
            <person name="Badis Y."/>
            <person name="Brodie J."/>
            <person name="Cao Y."/>
            <person name="Collen J."/>
            <person name="Dittami S.M."/>
            <person name="Gachon C.M."/>
            <person name="Green B.R."/>
            <person name="Karpowicz S."/>
            <person name="Kim J.W."/>
            <person name="Kudahl U."/>
            <person name="Lin S."/>
            <person name="Michel G."/>
            <person name="Mittag M."/>
            <person name="Olson B.J."/>
            <person name="Pangilinan J."/>
            <person name="Peng Y."/>
            <person name="Qiu H."/>
            <person name="Shu S."/>
            <person name="Singer J.T."/>
            <person name="Smith A.G."/>
            <person name="Sprecher B.N."/>
            <person name="Wagner V."/>
            <person name="Wang W."/>
            <person name="Wang Z.-Y."/>
            <person name="Yan J."/>
            <person name="Yarish C."/>
            <person name="Zoeuner-Riek S."/>
            <person name="Zhuang Y."/>
            <person name="Zou Y."/>
            <person name="Lindquist E.A."/>
            <person name="Grimwood J."/>
            <person name="Barry K."/>
            <person name="Rokhsar D.S."/>
            <person name="Schmutz J."/>
            <person name="Stiller J.W."/>
            <person name="Grossman A.R."/>
            <person name="Prochnik S.E."/>
        </authorList>
    </citation>
    <scope>NUCLEOTIDE SEQUENCE [LARGE SCALE GENOMIC DNA]</scope>
    <source>
        <strain evidence="3">4086291</strain>
    </source>
</reference>
<dbReference type="Proteomes" id="UP000218209">
    <property type="component" value="Unassembled WGS sequence"/>
</dbReference>
<name>A0A1X6PBG8_PORUM</name>
<evidence type="ECO:0000256" key="1">
    <source>
        <dbReference type="SAM" id="MobiDB-lite"/>
    </source>
</evidence>
<proteinExistence type="predicted"/>
<keyword evidence="2" id="KW-1133">Transmembrane helix</keyword>
<feature type="compositionally biased region" description="Pro residues" evidence="1">
    <location>
        <begin position="642"/>
        <end position="655"/>
    </location>
</feature>
<feature type="compositionally biased region" description="Low complexity" evidence="1">
    <location>
        <begin position="656"/>
        <end position="707"/>
    </location>
</feature>
<feature type="compositionally biased region" description="Pro residues" evidence="1">
    <location>
        <begin position="600"/>
        <end position="615"/>
    </location>
</feature>
<accession>A0A1X6PBG8</accession>
<protein>
    <submittedName>
        <fullName evidence="3">Uncharacterized protein</fullName>
    </submittedName>
</protein>